<organism evidence="1 3">
    <name type="scientific">Pseudomonas tohonis</name>
    <dbReference type="NCBI Taxonomy" id="2725477"/>
    <lineage>
        <taxon>Bacteria</taxon>
        <taxon>Pseudomonadati</taxon>
        <taxon>Pseudomonadota</taxon>
        <taxon>Gammaproteobacteria</taxon>
        <taxon>Pseudomonadales</taxon>
        <taxon>Pseudomonadaceae</taxon>
        <taxon>Pseudomonas</taxon>
    </lineage>
</organism>
<name>A0A6J4ECW8_9PSED</name>
<dbReference type="KEGG" id="ptw:TUM18999_53070"/>
<proteinExistence type="predicted"/>
<protein>
    <submittedName>
        <fullName evidence="1">Uncharacterized protein</fullName>
    </submittedName>
</protein>
<sequence>MNDPDLLSLTPQQRRLRELRERLESRLHTVQVIAEIILDNTAFREGFPGPWFGEYREGALMEAVVQLSRSNLEDFSRLLEIQGAKEG</sequence>
<evidence type="ECO:0000313" key="3">
    <source>
        <dbReference type="Proteomes" id="UP000509383"/>
    </source>
</evidence>
<evidence type="ECO:0000313" key="1">
    <source>
        <dbReference type="EMBL" id="BCG27116.1"/>
    </source>
</evidence>
<dbReference type="Proteomes" id="UP000509383">
    <property type="component" value="Chromosome"/>
</dbReference>
<dbReference type="EMBL" id="BQKM01000015">
    <property type="protein sequence ID" value="GJN55108.1"/>
    <property type="molecule type" value="Genomic_DNA"/>
</dbReference>
<keyword evidence="4" id="KW-1185">Reference proteome</keyword>
<evidence type="ECO:0000313" key="2">
    <source>
        <dbReference type="EMBL" id="GJN55108.1"/>
    </source>
</evidence>
<dbReference type="RefSeq" id="WP_173179036.1">
    <property type="nucleotide sequence ID" value="NZ_AP023189.1"/>
</dbReference>
<dbReference type="AlphaFoldDB" id="A0A6J4ECW8"/>
<accession>A0A6J4ECW8</accession>
<dbReference type="Proteomes" id="UP001054892">
    <property type="component" value="Unassembled WGS sequence"/>
</dbReference>
<dbReference type="EMBL" id="AP023189">
    <property type="protein sequence ID" value="BCG27116.1"/>
    <property type="molecule type" value="Genomic_DNA"/>
</dbReference>
<reference evidence="1 3" key="1">
    <citation type="submission" date="2020-05" db="EMBL/GenBank/DDBJ databases">
        <title>Characterization of novel class B3 metallo-beta-lactamase from novel Pseudomonas species.</title>
        <authorList>
            <person name="Yamada K."/>
            <person name="Aoki K."/>
            <person name="Ishii Y."/>
        </authorList>
    </citation>
    <scope>NUCLEOTIDE SEQUENCE [LARGE SCALE GENOMIC DNA]</scope>
    <source>
        <strain evidence="1 3">TUM18999</strain>
        <strain evidence="2 4">TUM20286</strain>
    </source>
</reference>
<evidence type="ECO:0000313" key="4">
    <source>
        <dbReference type="Proteomes" id="UP001054892"/>
    </source>
</evidence>
<gene>
    <name evidence="1" type="ORF">TUM18999_53070</name>
    <name evidence="2" type="ORF">TUM20286_48600</name>
</gene>